<dbReference type="PROSITE" id="PS50011">
    <property type="entry name" value="PROTEIN_KINASE_DOM"/>
    <property type="match status" value="1"/>
</dbReference>
<sequence length="418" mass="45996">MRLKVTQTDASGVSAGRSLEELDSGHVILGEVLGSGSCAVIFPVEVVDKPWLEPISRRTQLVAKVCKRGDASATNSEARILRAVPDHINIVGYHGTFLTSGENQALLAVLGKFGLAKRPRPEAAGSAQEEKGEVVSHKPCITPQSMLTEAPSNEPLLHYFTLLERCNLSLRDLIQFKALTEPELAFAMTNILRGLAHIHRHGVLHRDVTDGNMLVADAGRRVVLCDFDLSIQTEGAEVAWACGTPGFTAPEVLLRQRGSAKSDVFGAGVVAFLSACGTHAFLRDTMQATTNATVSEEPDFWGGRLLMREESCFMFIKSLLQKEAEARPSAKQAMCDAWLLDLCAEEDLCAAVVRYHASQEEIKHEAAPSFLRRWAAAFPKPKKDAKYASRWDAEDTRKARMFGFPWRRVPRFSKVLPQ</sequence>
<dbReference type="InterPro" id="IPR000719">
    <property type="entry name" value="Prot_kinase_dom"/>
</dbReference>
<keyword evidence="3" id="KW-1185">Reference proteome</keyword>
<dbReference type="Pfam" id="PF00069">
    <property type="entry name" value="Pkinase"/>
    <property type="match status" value="1"/>
</dbReference>
<dbReference type="AlphaFoldDB" id="A0AA36HJK8"/>
<feature type="domain" description="Protein kinase" evidence="1">
    <location>
        <begin position="27"/>
        <end position="339"/>
    </location>
</feature>
<evidence type="ECO:0000313" key="2">
    <source>
        <dbReference type="EMBL" id="CAJ1370361.1"/>
    </source>
</evidence>
<dbReference type="PANTHER" id="PTHR24347">
    <property type="entry name" value="SERINE/THREONINE-PROTEIN KINASE"/>
    <property type="match status" value="1"/>
</dbReference>
<proteinExistence type="predicted"/>
<dbReference type="GO" id="GO:0004672">
    <property type="term" value="F:protein kinase activity"/>
    <property type="evidence" value="ECO:0007669"/>
    <property type="project" value="InterPro"/>
</dbReference>
<gene>
    <name evidence="2" type="ORF">EVOR1521_LOCUS938</name>
</gene>
<reference evidence="2" key="1">
    <citation type="submission" date="2023-08" db="EMBL/GenBank/DDBJ databases">
        <authorList>
            <person name="Chen Y."/>
            <person name="Shah S."/>
            <person name="Dougan E. K."/>
            <person name="Thang M."/>
            <person name="Chan C."/>
        </authorList>
    </citation>
    <scope>NUCLEOTIDE SEQUENCE</scope>
</reference>
<evidence type="ECO:0000313" key="3">
    <source>
        <dbReference type="Proteomes" id="UP001178507"/>
    </source>
</evidence>
<dbReference type="SUPFAM" id="SSF56112">
    <property type="entry name" value="Protein kinase-like (PK-like)"/>
    <property type="match status" value="1"/>
</dbReference>
<comment type="caution">
    <text evidence="2">The sequence shown here is derived from an EMBL/GenBank/DDBJ whole genome shotgun (WGS) entry which is preliminary data.</text>
</comment>
<dbReference type="GO" id="GO:0005524">
    <property type="term" value="F:ATP binding"/>
    <property type="evidence" value="ECO:0007669"/>
    <property type="project" value="InterPro"/>
</dbReference>
<accession>A0AA36HJK8</accession>
<name>A0AA36HJK8_9DINO</name>
<protein>
    <recommendedName>
        <fullName evidence="1">Protein kinase domain-containing protein</fullName>
    </recommendedName>
</protein>
<dbReference type="InterPro" id="IPR011009">
    <property type="entry name" value="Kinase-like_dom_sf"/>
</dbReference>
<dbReference type="EMBL" id="CAUJNA010000011">
    <property type="protein sequence ID" value="CAJ1370361.1"/>
    <property type="molecule type" value="Genomic_DNA"/>
</dbReference>
<organism evidence="2 3">
    <name type="scientific">Effrenium voratum</name>
    <dbReference type="NCBI Taxonomy" id="2562239"/>
    <lineage>
        <taxon>Eukaryota</taxon>
        <taxon>Sar</taxon>
        <taxon>Alveolata</taxon>
        <taxon>Dinophyceae</taxon>
        <taxon>Suessiales</taxon>
        <taxon>Symbiodiniaceae</taxon>
        <taxon>Effrenium</taxon>
    </lineage>
</organism>
<evidence type="ECO:0000259" key="1">
    <source>
        <dbReference type="PROSITE" id="PS50011"/>
    </source>
</evidence>
<dbReference type="Proteomes" id="UP001178507">
    <property type="component" value="Unassembled WGS sequence"/>
</dbReference>
<dbReference type="Gene3D" id="1.10.510.10">
    <property type="entry name" value="Transferase(Phosphotransferase) domain 1"/>
    <property type="match status" value="1"/>
</dbReference>